<evidence type="ECO:0000313" key="2">
    <source>
        <dbReference type="EMBL" id="GAX79396.1"/>
    </source>
</evidence>
<organism evidence="2 3">
    <name type="scientific">Chlamydomonas eustigma</name>
    <dbReference type="NCBI Taxonomy" id="1157962"/>
    <lineage>
        <taxon>Eukaryota</taxon>
        <taxon>Viridiplantae</taxon>
        <taxon>Chlorophyta</taxon>
        <taxon>core chlorophytes</taxon>
        <taxon>Chlorophyceae</taxon>
        <taxon>CS clade</taxon>
        <taxon>Chlamydomonadales</taxon>
        <taxon>Chlamydomonadaceae</taxon>
        <taxon>Chlamydomonas</taxon>
    </lineage>
</organism>
<reference evidence="2 3" key="1">
    <citation type="submission" date="2017-08" db="EMBL/GenBank/DDBJ databases">
        <title>Acidophilic green algal genome provides insights into adaptation to an acidic environment.</title>
        <authorList>
            <person name="Hirooka S."/>
            <person name="Hirose Y."/>
            <person name="Kanesaki Y."/>
            <person name="Higuchi S."/>
            <person name="Fujiwara T."/>
            <person name="Onuma R."/>
            <person name="Era A."/>
            <person name="Ohbayashi R."/>
            <person name="Uzuka A."/>
            <person name="Nozaki H."/>
            <person name="Yoshikawa H."/>
            <person name="Miyagishima S.Y."/>
        </authorList>
    </citation>
    <scope>NUCLEOTIDE SEQUENCE [LARGE SCALE GENOMIC DNA]</scope>
    <source>
        <strain evidence="2 3">NIES-2499</strain>
    </source>
</reference>
<evidence type="ECO:0000313" key="3">
    <source>
        <dbReference type="Proteomes" id="UP000232323"/>
    </source>
</evidence>
<dbReference type="EMBL" id="BEGY01000042">
    <property type="protein sequence ID" value="GAX79396.1"/>
    <property type="molecule type" value="Genomic_DNA"/>
</dbReference>
<comment type="caution">
    <text evidence="2">The sequence shown here is derived from an EMBL/GenBank/DDBJ whole genome shotgun (WGS) entry which is preliminary data.</text>
</comment>
<dbReference type="Proteomes" id="UP000232323">
    <property type="component" value="Unassembled WGS sequence"/>
</dbReference>
<gene>
    <name evidence="2" type="ORF">CEUSTIGMA_g6837.t1</name>
</gene>
<proteinExistence type="predicted"/>
<name>A0A250X8K8_9CHLO</name>
<dbReference type="PROSITE" id="PS51038">
    <property type="entry name" value="BAH"/>
    <property type="match status" value="1"/>
</dbReference>
<protein>
    <recommendedName>
        <fullName evidence="1">BAH domain-containing protein</fullName>
    </recommendedName>
</protein>
<sequence length="188" mass="20805">MQLCVGSTVAVHTDEAPYPHLAVVQNLQSLPESCGEGDGALQVHVLWLYRAVDCKRLPPKLLRCTCRVQRSHSVDISDKGELKEIFFSSHSDVISSAAILHQVTVHFLPNVENGEDLLFQTCEAPNGMSVKMLKPGFICRQFVDTVKWRFCNLNSKNIQSSEIGDLVTELLARSATKSISNDKIPEGI</sequence>
<dbReference type="GO" id="GO:0003682">
    <property type="term" value="F:chromatin binding"/>
    <property type="evidence" value="ECO:0007669"/>
    <property type="project" value="InterPro"/>
</dbReference>
<dbReference type="InterPro" id="IPR001025">
    <property type="entry name" value="BAH_dom"/>
</dbReference>
<dbReference type="Gene3D" id="2.30.30.490">
    <property type="match status" value="1"/>
</dbReference>
<feature type="domain" description="BAH" evidence="1">
    <location>
        <begin position="1"/>
        <end position="154"/>
    </location>
</feature>
<keyword evidence="3" id="KW-1185">Reference proteome</keyword>
<dbReference type="InterPro" id="IPR043151">
    <property type="entry name" value="BAH_sf"/>
</dbReference>
<accession>A0A250X8K8</accession>
<evidence type="ECO:0000259" key="1">
    <source>
        <dbReference type="PROSITE" id="PS51038"/>
    </source>
</evidence>
<dbReference type="AlphaFoldDB" id="A0A250X8K8"/>